<feature type="compositionally biased region" description="Basic and acidic residues" evidence="8">
    <location>
        <begin position="664"/>
        <end position="673"/>
    </location>
</feature>
<evidence type="ECO:0000313" key="12">
    <source>
        <dbReference type="Proteomes" id="UP000001554"/>
    </source>
</evidence>
<gene>
    <name evidence="13" type="primary">LOC118411674</name>
</gene>
<proteinExistence type="predicted"/>
<dbReference type="Gene3D" id="2.60.120.920">
    <property type="match status" value="1"/>
</dbReference>
<keyword evidence="5 7" id="KW-0175">Coiled coil</keyword>
<dbReference type="InterPro" id="IPR050143">
    <property type="entry name" value="TRIM/RBCC"/>
</dbReference>
<keyword evidence="2 6" id="KW-0863">Zinc-finger</keyword>
<dbReference type="InterPro" id="IPR027370">
    <property type="entry name" value="Znf-RING_euk"/>
</dbReference>
<reference evidence="13" key="2">
    <citation type="submission" date="2025-08" db="UniProtKB">
        <authorList>
            <consortium name="RefSeq"/>
        </authorList>
    </citation>
    <scope>IDENTIFICATION</scope>
    <source>
        <strain evidence="13">S238N-H82</strain>
        <tissue evidence="13">Testes</tissue>
    </source>
</reference>
<feature type="compositionally biased region" description="Low complexity" evidence="8">
    <location>
        <begin position="404"/>
        <end position="422"/>
    </location>
</feature>
<feature type="compositionally biased region" description="Basic and acidic residues" evidence="8">
    <location>
        <begin position="680"/>
        <end position="703"/>
    </location>
</feature>
<dbReference type="InterPro" id="IPR013083">
    <property type="entry name" value="Znf_RING/FYVE/PHD"/>
</dbReference>
<dbReference type="PROSITE" id="PS50119">
    <property type="entry name" value="ZF_BBOX"/>
    <property type="match status" value="1"/>
</dbReference>
<dbReference type="GeneID" id="118411674"/>
<feature type="coiled-coil region" evidence="7">
    <location>
        <begin position="259"/>
        <end position="286"/>
    </location>
</feature>
<dbReference type="InterPro" id="IPR017907">
    <property type="entry name" value="Znf_RING_CS"/>
</dbReference>
<feature type="region of interest" description="Disordered" evidence="8">
    <location>
        <begin position="557"/>
        <end position="599"/>
    </location>
</feature>
<feature type="region of interest" description="Disordered" evidence="8">
    <location>
        <begin position="660"/>
        <end position="783"/>
    </location>
</feature>
<dbReference type="InterPro" id="IPR003877">
    <property type="entry name" value="SPRY_dom"/>
</dbReference>
<dbReference type="Pfam" id="PF00643">
    <property type="entry name" value="zf-B_box"/>
    <property type="match status" value="1"/>
</dbReference>
<dbReference type="PANTHER" id="PTHR24103">
    <property type="entry name" value="E3 UBIQUITIN-PROTEIN LIGASE TRIM"/>
    <property type="match status" value="1"/>
</dbReference>
<dbReference type="InterPro" id="IPR003649">
    <property type="entry name" value="Bbox_C"/>
</dbReference>
<dbReference type="Pfam" id="PF13445">
    <property type="entry name" value="zf-RING_UBOX"/>
    <property type="match status" value="1"/>
</dbReference>
<dbReference type="RefSeq" id="XP_035670047.1">
    <property type="nucleotide sequence ID" value="XM_035814154.1"/>
</dbReference>
<dbReference type="CDD" id="cd13734">
    <property type="entry name" value="SPRY_PRY_C-II"/>
    <property type="match status" value="1"/>
</dbReference>
<accession>A0A9J7KTU6</accession>
<name>A0A9J7KTU6_BRAFL</name>
<feature type="compositionally biased region" description="Polar residues" evidence="8">
    <location>
        <begin position="490"/>
        <end position="503"/>
    </location>
</feature>
<evidence type="ECO:0000256" key="1">
    <source>
        <dbReference type="ARBA" id="ARBA00022723"/>
    </source>
</evidence>
<dbReference type="InterPro" id="IPR001841">
    <property type="entry name" value="Znf_RING"/>
</dbReference>
<dbReference type="GO" id="GO:0061630">
    <property type="term" value="F:ubiquitin protein ligase activity"/>
    <property type="evidence" value="ECO:0000318"/>
    <property type="project" value="GO_Central"/>
</dbReference>
<reference evidence="12" key="1">
    <citation type="journal article" date="2020" name="Nat. Ecol. Evol.">
        <title>Deeply conserved synteny resolves early events in vertebrate evolution.</title>
        <authorList>
            <person name="Simakov O."/>
            <person name="Marletaz F."/>
            <person name="Yue J.X."/>
            <person name="O'Connell B."/>
            <person name="Jenkins J."/>
            <person name="Brandt A."/>
            <person name="Calef R."/>
            <person name="Tung C.H."/>
            <person name="Huang T.K."/>
            <person name="Schmutz J."/>
            <person name="Satoh N."/>
            <person name="Yu J.K."/>
            <person name="Putnam N.H."/>
            <person name="Green R.E."/>
            <person name="Rokhsar D.S."/>
        </authorList>
    </citation>
    <scope>NUCLEOTIDE SEQUENCE [LARGE SCALE GENOMIC DNA]</scope>
    <source>
        <strain evidence="12">S238N-H82</strain>
    </source>
</reference>
<evidence type="ECO:0000256" key="3">
    <source>
        <dbReference type="ARBA" id="ARBA00022786"/>
    </source>
</evidence>
<dbReference type="SUPFAM" id="SSF49899">
    <property type="entry name" value="Concanavalin A-like lectins/glucanases"/>
    <property type="match status" value="1"/>
</dbReference>
<feature type="compositionally biased region" description="Polar residues" evidence="8">
    <location>
        <begin position="457"/>
        <end position="466"/>
    </location>
</feature>
<organism evidence="12 13">
    <name type="scientific">Branchiostoma floridae</name>
    <name type="common">Florida lancelet</name>
    <name type="synonym">Amphioxus</name>
    <dbReference type="NCBI Taxonomy" id="7739"/>
    <lineage>
        <taxon>Eukaryota</taxon>
        <taxon>Metazoa</taxon>
        <taxon>Chordata</taxon>
        <taxon>Cephalochordata</taxon>
        <taxon>Leptocardii</taxon>
        <taxon>Amphioxiformes</taxon>
        <taxon>Branchiostomatidae</taxon>
        <taxon>Branchiostoma</taxon>
    </lineage>
</organism>
<evidence type="ECO:0000259" key="9">
    <source>
        <dbReference type="PROSITE" id="PS50089"/>
    </source>
</evidence>
<dbReference type="GO" id="GO:0005737">
    <property type="term" value="C:cytoplasm"/>
    <property type="evidence" value="ECO:0000318"/>
    <property type="project" value="GO_Central"/>
</dbReference>
<dbReference type="SUPFAM" id="SSF57845">
    <property type="entry name" value="B-box zinc-binding domain"/>
    <property type="match status" value="1"/>
</dbReference>
<feature type="domain" description="B box-type" evidence="10">
    <location>
        <begin position="138"/>
        <end position="179"/>
    </location>
</feature>
<evidence type="ECO:0000256" key="8">
    <source>
        <dbReference type="SAM" id="MobiDB-lite"/>
    </source>
</evidence>
<feature type="compositionally biased region" description="Low complexity" evidence="8">
    <location>
        <begin position="479"/>
        <end position="489"/>
    </location>
</feature>
<dbReference type="OrthoDB" id="252722at2759"/>
<keyword evidence="4" id="KW-0862">Zinc</keyword>
<dbReference type="Proteomes" id="UP000001554">
    <property type="component" value="Chromosome 1"/>
</dbReference>
<evidence type="ECO:0000256" key="7">
    <source>
        <dbReference type="SAM" id="Coils"/>
    </source>
</evidence>
<dbReference type="SMART" id="SM00184">
    <property type="entry name" value="RING"/>
    <property type="match status" value="1"/>
</dbReference>
<dbReference type="KEGG" id="bfo:118411674"/>
<dbReference type="PROSITE" id="PS00518">
    <property type="entry name" value="ZF_RING_1"/>
    <property type="match status" value="1"/>
</dbReference>
<sequence length="961" mass="106862">MEIAPRKAGRPLVGLQLMTSLGSSFGHSSGEIRAPDLGLVMESLERDLSCPVCLEMFNKPVLLLPCQHNLCRHCAEDILTNMGGWARYGGSFKCPTCRDQITLGRQGLDGLKRNILVETIIESYRVAQSAGIKTAPPGGGAYCRDHKDERVNLYCVTDERPICGLCVIGQHNQHNIIELQTIFKEKKEKIETEMNRLQQKNSDMSKEMSDIQATLRIIEGDPGSRRKFRSIYGLHDGADVESKCKDTKAKLLSECESLITLINERKDALVEKLEKEQRESSRTLREQIASRQTRLDKSKKTAAWVEDMLGKKDVAQFIQNVPELEEKISKEIAQEVEPRSEEAEAIIRWDVNFSAERELIGKMDFCQGEEVPFQDLVAKYVKTPLTNDTEDDACCAGNREDDASPSPSTSSSSSDGRSSLLDTPRRRDYRSADRDSDYSSLSSSSYLSRYDSRSRSPTFSYDSSTPRTARRSFLDSLSTSSSSRWSSSRDYNSILSRSSTRTTAADDLSMSPRPARRQLRRYTRSHTSLDTSSADLSDYRSSVRGLIGDIRNSLDRDRAREADRDDSSDFRSSLRDRGSSALDRADRATTSSPADDDFGSALRARRTAAASALERIERTTAALLDDASDYRSPSSYRTTSALDRANSALERGSSALERTSALLEGRRAERTERASAILGTERDRDRDRDRNESLSTSSRHDDIDTSAMSLLSRSAALRRSAMARQSSSETADAEATSSEASSRSAAGGSAPEAPEGPVTTSDTPAVVPPSDVPSSTSEKRGLLFRLDPKTAHRDLKLTNGNLTVEWDPDYDIDVEDSVERFLGYSVAVLGDKAISSGRHYWEIDVSESRTYRIGVCSRDAQRDSIIGNTEDGWVLRRNAREYTLRHDVNSPVRLAMQHDLDKIGILLDYNRGELAFYNADIGLRLHTLKAHFVSPICPAFSLWDGVVTVVSGCPWPDFLLN</sequence>
<dbReference type="PRINTS" id="PR01407">
    <property type="entry name" value="BUTYPHLNCDUF"/>
</dbReference>
<dbReference type="InterPro" id="IPR003879">
    <property type="entry name" value="Butyrophylin_SPRY"/>
</dbReference>
<feature type="compositionally biased region" description="Basic and acidic residues" evidence="8">
    <location>
        <begin position="423"/>
        <end position="437"/>
    </location>
</feature>
<keyword evidence="12" id="KW-1185">Reference proteome</keyword>
<feature type="compositionally biased region" description="Low complexity" evidence="8">
    <location>
        <begin position="438"/>
        <end position="449"/>
    </location>
</feature>
<dbReference type="InterPro" id="IPR043136">
    <property type="entry name" value="B30.2/SPRY_sf"/>
</dbReference>
<evidence type="ECO:0000259" key="11">
    <source>
        <dbReference type="PROSITE" id="PS50188"/>
    </source>
</evidence>
<dbReference type="SMART" id="SM00502">
    <property type="entry name" value="BBC"/>
    <property type="match status" value="1"/>
</dbReference>
<dbReference type="SMART" id="SM00336">
    <property type="entry name" value="BBOX"/>
    <property type="match status" value="1"/>
</dbReference>
<dbReference type="GO" id="GO:0045087">
    <property type="term" value="P:innate immune response"/>
    <property type="evidence" value="ECO:0000318"/>
    <property type="project" value="GO_Central"/>
</dbReference>
<feature type="domain" description="B30.2/SPRY" evidence="11">
    <location>
        <begin position="764"/>
        <end position="958"/>
    </location>
</feature>
<evidence type="ECO:0000256" key="5">
    <source>
        <dbReference type="ARBA" id="ARBA00023054"/>
    </source>
</evidence>
<dbReference type="InterPro" id="IPR000315">
    <property type="entry name" value="Znf_B-box"/>
</dbReference>
<dbReference type="PROSITE" id="PS50188">
    <property type="entry name" value="B302_SPRY"/>
    <property type="match status" value="1"/>
</dbReference>
<dbReference type="GO" id="GO:0008270">
    <property type="term" value="F:zinc ion binding"/>
    <property type="evidence" value="ECO:0007669"/>
    <property type="project" value="UniProtKB-KW"/>
</dbReference>
<feature type="region of interest" description="Disordered" evidence="8">
    <location>
        <begin position="479"/>
        <end position="535"/>
    </location>
</feature>
<evidence type="ECO:0000256" key="2">
    <source>
        <dbReference type="ARBA" id="ARBA00022771"/>
    </source>
</evidence>
<feature type="compositionally biased region" description="Low complexity" evidence="8">
    <location>
        <begin position="525"/>
        <end position="535"/>
    </location>
</feature>
<evidence type="ECO:0000313" key="13">
    <source>
        <dbReference type="RefSeq" id="XP_035670047.1"/>
    </source>
</evidence>
<dbReference type="InterPro" id="IPR013320">
    <property type="entry name" value="ConA-like_dom_sf"/>
</dbReference>
<dbReference type="PROSITE" id="PS50089">
    <property type="entry name" value="ZF_RING_2"/>
    <property type="match status" value="1"/>
</dbReference>
<dbReference type="SMART" id="SM00449">
    <property type="entry name" value="SPRY"/>
    <property type="match status" value="1"/>
</dbReference>
<protein>
    <submittedName>
        <fullName evidence="13">Serine-rich adhesin for platelets-like isoform X1</fullName>
    </submittedName>
</protein>
<evidence type="ECO:0000256" key="4">
    <source>
        <dbReference type="ARBA" id="ARBA00022833"/>
    </source>
</evidence>
<feature type="domain" description="RING-type" evidence="9">
    <location>
        <begin position="50"/>
        <end position="98"/>
    </location>
</feature>
<evidence type="ECO:0000259" key="10">
    <source>
        <dbReference type="PROSITE" id="PS50119"/>
    </source>
</evidence>
<keyword evidence="1" id="KW-0479">Metal-binding</keyword>
<dbReference type="InterPro" id="IPR001870">
    <property type="entry name" value="B30.2/SPRY"/>
</dbReference>
<dbReference type="SUPFAM" id="SSF57850">
    <property type="entry name" value="RING/U-box"/>
    <property type="match status" value="1"/>
</dbReference>
<dbReference type="OMA" id="CRMSKEI"/>
<evidence type="ECO:0000256" key="6">
    <source>
        <dbReference type="PROSITE-ProRule" id="PRU00024"/>
    </source>
</evidence>
<feature type="compositionally biased region" description="Basic and acidic residues" evidence="8">
    <location>
        <begin position="557"/>
        <end position="587"/>
    </location>
</feature>
<keyword evidence="3" id="KW-0833">Ubl conjugation pathway</keyword>
<dbReference type="Gene3D" id="3.30.40.10">
    <property type="entry name" value="Zinc/RING finger domain, C3HC4 (zinc finger)"/>
    <property type="match status" value="1"/>
</dbReference>
<feature type="compositionally biased region" description="Basic residues" evidence="8">
    <location>
        <begin position="514"/>
        <end position="524"/>
    </location>
</feature>
<dbReference type="Gene3D" id="3.30.160.60">
    <property type="entry name" value="Classic Zinc Finger"/>
    <property type="match status" value="1"/>
</dbReference>
<feature type="region of interest" description="Disordered" evidence="8">
    <location>
        <begin position="388"/>
        <end position="466"/>
    </location>
</feature>
<dbReference type="Pfam" id="PF00622">
    <property type="entry name" value="SPRY"/>
    <property type="match status" value="1"/>
</dbReference>
<feature type="compositionally biased region" description="Low complexity" evidence="8">
    <location>
        <begin position="706"/>
        <end position="765"/>
    </location>
</feature>
<dbReference type="AlphaFoldDB" id="A0A9J7KTU6"/>
<feature type="coiled-coil region" evidence="7">
    <location>
        <begin position="180"/>
        <end position="214"/>
    </location>
</feature>